<dbReference type="SUPFAM" id="SSF46934">
    <property type="entry name" value="UBA-like"/>
    <property type="match status" value="1"/>
</dbReference>
<dbReference type="PANTHER" id="PTHR11741:SF10">
    <property type="entry name" value="POLYPROTEIN OF EF-TS, CHLOROPLASTIC"/>
    <property type="match status" value="1"/>
</dbReference>
<evidence type="ECO:0000256" key="6">
    <source>
        <dbReference type="HAMAP-Rule" id="MF_00050"/>
    </source>
</evidence>
<dbReference type="Gene3D" id="3.30.479.20">
    <property type="entry name" value="Elongation factor Ts, dimerisation domain"/>
    <property type="match status" value="2"/>
</dbReference>
<dbReference type="Gene3D" id="1.10.286.20">
    <property type="match status" value="1"/>
</dbReference>
<comment type="similarity">
    <text evidence="1 6 7">Belongs to the EF-Ts family.</text>
</comment>
<dbReference type="PROSITE" id="PS01126">
    <property type="entry name" value="EF_TS_1"/>
    <property type="match status" value="1"/>
</dbReference>
<dbReference type="PANTHER" id="PTHR11741">
    <property type="entry name" value="ELONGATION FACTOR TS"/>
    <property type="match status" value="1"/>
</dbReference>
<dbReference type="HAMAP" id="MF_00050">
    <property type="entry name" value="EF_Ts"/>
    <property type="match status" value="1"/>
</dbReference>
<keyword evidence="11" id="KW-1185">Reference proteome</keyword>
<evidence type="ECO:0000256" key="7">
    <source>
        <dbReference type="RuleBase" id="RU000642"/>
    </source>
</evidence>
<dbReference type="RefSeq" id="WP_096667199.1">
    <property type="nucleotide sequence ID" value="NZ_AP018316.1"/>
</dbReference>
<feature type="region of interest" description="Involved in Mg(2+) ion dislocation from EF-Tu" evidence="6">
    <location>
        <begin position="82"/>
        <end position="85"/>
    </location>
</feature>
<dbReference type="Gene3D" id="1.10.8.10">
    <property type="entry name" value="DNA helicase RuvA subunit, C-terminal domain"/>
    <property type="match status" value="1"/>
</dbReference>
<evidence type="ECO:0000256" key="4">
    <source>
        <dbReference type="ARBA" id="ARBA00022917"/>
    </source>
</evidence>
<dbReference type="InterPro" id="IPR014039">
    <property type="entry name" value="Transl_elong_EFTs/EF1B_dimer"/>
</dbReference>
<name>A0A1Z4V3A8_9CYAN</name>
<evidence type="ECO:0000256" key="8">
    <source>
        <dbReference type="RuleBase" id="RU000643"/>
    </source>
</evidence>
<dbReference type="AlphaFoldDB" id="A0A1Z4V3A8"/>
<reference evidence="10 11" key="1">
    <citation type="submission" date="2017-06" db="EMBL/GenBank/DDBJ databases">
        <title>Genome sequencing of cyanobaciteial culture collection at National Institute for Environmental Studies (NIES).</title>
        <authorList>
            <person name="Hirose Y."/>
            <person name="Shimura Y."/>
            <person name="Fujisawa T."/>
            <person name="Nakamura Y."/>
            <person name="Kawachi M."/>
        </authorList>
    </citation>
    <scope>NUCLEOTIDE SEQUENCE [LARGE SCALE GENOMIC DNA]</scope>
    <source>
        <strain evidence="10 11">NIES-806</strain>
    </source>
</reference>
<dbReference type="KEGG" id="dcm:NIES806_21820"/>
<evidence type="ECO:0000256" key="3">
    <source>
        <dbReference type="ARBA" id="ARBA00022768"/>
    </source>
</evidence>
<dbReference type="SUPFAM" id="SSF54713">
    <property type="entry name" value="Elongation factor Ts (EF-Ts), dimerisation domain"/>
    <property type="match status" value="2"/>
</dbReference>
<comment type="function">
    <text evidence="5 6 7">Associates with the EF-Tu.GDP complex and induces the exchange of GDP to GTP. It remains bound to the aminoacyl-tRNA.EF-Tu.GTP complex up to the GTP hydrolysis stage on the ribosome.</text>
</comment>
<keyword evidence="3 6" id="KW-0251">Elongation factor</keyword>
<feature type="domain" description="Translation elongation factor EFTs/EF1B dimerisation" evidence="9">
    <location>
        <begin position="73"/>
        <end position="294"/>
    </location>
</feature>
<comment type="subcellular location">
    <subcellularLocation>
        <location evidence="6 8">Cytoplasm</location>
    </subcellularLocation>
</comment>
<dbReference type="EMBL" id="AP018316">
    <property type="protein sequence ID" value="BAZ85977.1"/>
    <property type="molecule type" value="Genomic_DNA"/>
</dbReference>
<protein>
    <recommendedName>
        <fullName evidence="2 6">Elongation factor Ts</fullName>
        <shortName evidence="6">EF-Ts</shortName>
    </recommendedName>
</protein>
<evidence type="ECO:0000313" key="11">
    <source>
        <dbReference type="Proteomes" id="UP000218702"/>
    </source>
</evidence>
<keyword evidence="4 6" id="KW-0648">Protein biosynthesis</keyword>
<dbReference type="GO" id="GO:0003746">
    <property type="term" value="F:translation elongation factor activity"/>
    <property type="evidence" value="ECO:0007669"/>
    <property type="project" value="UniProtKB-UniRule"/>
</dbReference>
<dbReference type="InterPro" id="IPR036402">
    <property type="entry name" value="EF-Ts_dimer_sf"/>
</dbReference>
<dbReference type="NCBIfam" id="TIGR00116">
    <property type="entry name" value="tsf"/>
    <property type="match status" value="1"/>
</dbReference>
<dbReference type="InterPro" id="IPR009060">
    <property type="entry name" value="UBA-like_sf"/>
</dbReference>
<sequence length="314" mass="34375">MAEISAKLVQELRQKTGAGMMDCKKALKENEGNVEAATTWLRQKGIAKADKGSARIAAEGLVETYIQPGGQVGVLIEVNCQTDFVARNEAFKSLVKNLAKQAANADSVESLLSQPYIEKSGVTVDEFIKETIATLGENIQVRRFVNFSLTTDTPGIADSYIHTGGRVGVLLELNSQTAAPATQEEFQNLARNAAMQVAACPNVEYVSIDKIPAEVVTKEKDIEMGKDDLGNKPENIKEKIVQGRIEKRLKEMTLLDQPFIRDQSISVEDLVKQVKSIVGEEIKVSRFVRYVLGEGIEKKEMSFADEVAAQIGAK</sequence>
<dbReference type="CDD" id="cd14275">
    <property type="entry name" value="UBA_EF-Ts"/>
    <property type="match status" value="1"/>
</dbReference>
<gene>
    <name evidence="6" type="primary">tsf</name>
    <name evidence="10" type="ORF">NIES806_21820</name>
</gene>
<proteinExistence type="inferred from homology"/>
<evidence type="ECO:0000256" key="1">
    <source>
        <dbReference type="ARBA" id="ARBA00005532"/>
    </source>
</evidence>
<dbReference type="OrthoDB" id="9808348at2"/>
<dbReference type="Pfam" id="PF00889">
    <property type="entry name" value="EF_TS"/>
    <property type="match status" value="1"/>
</dbReference>
<dbReference type="FunFam" id="1.10.8.10:FF:000001">
    <property type="entry name" value="Elongation factor Ts"/>
    <property type="match status" value="1"/>
</dbReference>
<dbReference type="FunFam" id="1.10.286.20:FF:000001">
    <property type="entry name" value="Elongation factor Ts"/>
    <property type="match status" value="1"/>
</dbReference>
<evidence type="ECO:0000256" key="5">
    <source>
        <dbReference type="ARBA" id="ARBA00025453"/>
    </source>
</evidence>
<organism evidence="10 11">
    <name type="scientific">Dolichospermum compactum NIES-806</name>
    <dbReference type="NCBI Taxonomy" id="1973481"/>
    <lineage>
        <taxon>Bacteria</taxon>
        <taxon>Bacillati</taxon>
        <taxon>Cyanobacteriota</taxon>
        <taxon>Cyanophyceae</taxon>
        <taxon>Nostocales</taxon>
        <taxon>Aphanizomenonaceae</taxon>
        <taxon>Dolichospermum</taxon>
        <taxon>Dolichospermum compactum</taxon>
    </lineage>
</organism>
<dbReference type="GO" id="GO:0005737">
    <property type="term" value="C:cytoplasm"/>
    <property type="evidence" value="ECO:0007669"/>
    <property type="project" value="UniProtKB-SubCell"/>
</dbReference>
<dbReference type="PROSITE" id="PS01127">
    <property type="entry name" value="EF_TS_2"/>
    <property type="match status" value="1"/>
</dbReference>
<evidence type="ECO:0000259" key="9">
    <source>
        <dbReference type="Pfam" id="PF00889"/>
    </source>
</evidence>
<dbReference type="InterPro" id="IPR001816">
    <property type="entry name" value="Transl_elong_EFTs/EF1B"/>
</dbReference>
<evidence type="ECO:0000256" key="2">
    <source>
        <dbReference type="ARBA" id="ARBA00016956"/>
    </source>
</evidence>
<keyword evidence="6" id="KW-0963">Cytoplasm</keyword>
<evidence type="ECO:0000313" key="10">
    <source>
        <dbReference type="EMBL" id="BAZ85977.1"/>
    </source>
</evidence>
<accession>A0A1Z4V3A8</accession>
<dbReference type="Proteomes" id="UP000218702">
    <property type="component" value="Chromosome"/>
</dbReference>
<dbReference type="InterPro" id="IPR018101">
    <property type="entry name" value="Transl_elong_Ts_CS"/>
</dbReference>